<feature type="region of interest" description="Disordered" evidence="1">
    <location>
        <begin position="129"/>
        <end position="160"/>
    </location>
</feature>
<dbReference type="AlphaFoldDB" id="A0A433U2H1"/>
<feature type="region of interest" description="Disordered" evidence="1">
    <location>
        <begin position="227"/>
        <end position="403"/>
    </location>
</feature>
<reference evidence="2 3" key="1">
    <citation type="submission" date="2019-01" db="EMBL/GenBank/DDBJ databases">
        <title>A draft genome assembly of the solar-powered sea slug Elysia chlorotica.</title>
        <authorList>
            <person name="Cai H."/>
            <person name="Li Q."/>
            <person name="Fang X."/>
            <person name="Li J."/>
            <person name="Curtis N.E."/>
            <person name="Altenburger A."/>
            <person name="Shibata T."/>
            <person name="Feng M."/>
            <person name="Maeda T."/>
            <person name="Schwartz J.A."/>
            <person name="Shigenobu S."/>
            <person name="Lundholm N."/>
            <person name="Nishiyama T."/>
            <person name="Yang H."/>
            <person name="Hasebe M."/>
            <person name="Li S."/>
            <person name="Pierce S.K."/>
            <person name="Wang J."/>
        </authorList>
    </citation>
    <scope>NUCLEOTIDE SEQUENCE [LARGE SCALE GENOMIC DNA]</scope>
    <source>
        <strain evidence="2">EC2010</strain>
        <tissue evidence="2">Whole organism of an adult</tissue>
    </source>
</reference>
<comment type="caution">
    <text evidence="2">The sequence shown here is derived from an EMBL/GenBank/DDBJ whole genome shotgun (WGS) entry which is preliminary data.</text>
</comment>
<feature type="region of interest" description="Disordered" evidence="1">
    <location>
        <begin position="480"/>
        <end position="501"/>
    </location>
</feature>
<dbReference type="Proteomes" id="UP000271974">
    <property type="component" value="Unassembled WGS sequence"/>
</dbReference>
<feature type="compositionally biased region" description="Low complexity" evidence="1">
    <location>
        <begin position="309"/>
        <end position="325"/>
    </location>
</feature>
<gene>
    <name evidence="2" type="ORF">EGW08_004187</name>
</gene>
<feature type="compositionally biased region" description="Polar residues" evidence="1">
    <location>
        <begin position="281"/>
        <end position="302"/>
    </location>
</feature>
<evidence type="ECO:0000256" key="1">
    <source>
        <dbReference type="SAM" id="MobiDB-lite"/>
    </source>
</evidence>
<feature type="compositionally biased region" description="Polar residues" evidence="1">
    <location>
        <begin position="347"/>
        <end position="386"/>
    </location>
</feature>
<accession>A0A433U2H1</accession>
<feature type="compositionally biased region" description="Acidic residues" evidence="1">
    <location>
        <begin position="243"/>
        <end position="252"/>
    </location>
</feature>
<evidence type="ECO:0000313" key="3">
    <source>
        <dbReference type="Proteomes" id="UP000271974"/>
    </source>
</evidence>
<proteinExistence type="predicted"/>
<organism evidence="2 3">
    <name type="scientific">Elysia chlorotica</name>
    <name type="common">Eastern emerald elysia</name>
    <name type="synonym">Sea slug</name>
    <dbReference type="NCBI Taxonomy" id="188477"/>
    <lineage>
        <taxon>Eukaryota</taxon>
        <taxon>Metazoa</taxon>
        <taxon>Spiralia</taxon>
        <taxon>Lophotrochozoa</taxon>
        <taxon>Mollusca</taxon>
        <taxon>Gastropoda</taxon>
        <taxon>Heterobranchia</taxon>
        <taxon>Euthyneura</taxon>
        <taxon>Panpulmonata</taxon>
        <taxon>Sacoglossa</taxon>
        <taxon>Placobranchoidea</taxon>
        <taxon>Plakobranchidae</taxon>
        <taxon>Elysia</taxon>
    </lineage>
</organism>
<name>A0A433U2H1_ELYCH</name>
<sequence>MKEKTVLVSAIIVSLVTAAATVISIARAGVCNRWRYAWKYRKVYKSDRESDEGNRRQERFELQNLTVGTPGYISSATAHSNTNFSSSNINGENNSSNNIYNIINSNRDNYSNNSNSNCNNSTTNRCNGNITSSNSSDSNTTTTTSTINNNGNTTTINNDSRASLSSLLNYPLRPGRQSRTTTILMEMEVPGRTLHQENMALIGGGSAEASGFQPGTGVDEPRVPAYVMNGAPNRTRHVRFQEREEEGEEEEGERAVGLSLEEGETRFQEVEYSTAGKNRVESTPQTLPCDDSNQLLFPSSTNPQPPLPDQALLLPQSPSSPSASPHDPRHPPSVPAEPTASPMTLPIASSPNNNSHTPTDLSSDGSSAPVTLSPTLEVTESSQCSQRPRAETRISPRQMQLQPSQNMAAQCGQSSRSCRRPAIDTVLVPVHVVTGRTLAVPCPNCTLCDEVLAGVNSGRQSMTQFQRSIGVSVQPSLDIPPPPYLYGQTPPPTYSSLFPEA</sequence>
<keyword evidence="3" id="KW-1185">Reference proteome</keyword>
<feature type="compositionally biased region" description="Pro residues" evidence="1">
    <location>
        <begin position="480"/>
        <end position="493"/>
    </location>
</feature>
<evidence type="ECO:0000313" key="2">
    <source>
        <dbReference type="EMBL" id="RUS88021.1"/>
    </source>
</evidence>
<dbReference type="EMBL" id="RQTK01000094">
    <property type="protein sequence ID" value="RUS88021.1"/>
    <property type="molecule type" value="Genomic_DNA"/>
</dbReference>
<protein>
    <submittedName>
        <fullName evidence="2">Uncharacterized protein</fullName>
    </submittedName>
</protein>